<keyword evidence="1" id="KW-0472">Membrane</keyword>
<reference evidence="3 5" key="2">
    <citation type="submission" date="2021-03" db="EMBL/GenBank/DDBJ databases">
        <title>Mucilaginibacter strains isolated from gold and copper mining confer multi heavy-metal resistance.</title>
        <authorList>
            <person name="Li Y."/>
        </authorList>
    </citation>
    <scope>NUCLEOTIDE SEQUENCE [LARGE SCALE GENOMIC DNA]</scope>
    <source>
        <strain evidence="3 5">P2-4</strain>
    </source>
</reference>
<feature type="transmembrane region" description="Helical" evidence="1">
    <location>
        <begin position="143"/>
        <end position="161"/>
    </location>
</feature>
<keyword evidence="1" id="KW-1133">Transmembrane helix</keyword>
<sequence>MKAEIDFQQQILPGLCLITAPLLFCISTFFWVDGQYGVTAATLICLSTVFWIPALYGLFGLLKHNMPFYSAIGLLIAIYGCCMGGIGFGMLGYLSTIFKISHHNYLGVLQQYPISSGLLLFWAGPLFPLSLLVLAINLVRKKAVPVWLGLLVGLAAVAFPVSRILRILLLAHVADVLLLLPLMIIGIGFVKRRKVADL</sequence>
<dbReference type="Proteomes" id="UP000250557">
    <property type="component" value="Chromosome"/>
</dbReference>
<feature type="transmembrane region" description="Helical" evidence="1">
    <location>
        <begin position="12"/>
        <end position="32"/>
    </location>
</feature>
<evidence type="ECO:0000313" key="4">
    <source>
        <dbReference type="Proteomes" id="UP000250557"/>
    </source>
</evidence>
<evidence type="ECO:0000313" key="3">
    <source>
        <dbReference type="EMBL" id="QTE53481.1"/>
    </source>
</evidence>
<keyword evidence="1" id="KW-0812">Transmembrane</keyword>
<feature type="transmembrane region" description="Helical" evidence="1">
    <location>
        <begin position="38"/>
        <end position="59"/>
    </location>
</feature>
<feature type="transmembrane region" description="Helical" evidence="1">
    <location>
        <begin position="114"/>
        <end position="136"/>
    </location>
</feature>
<dbReference type="RefSeq" id="WP_112656915.1">
    <property type="nucleotide sequence ID" value="NZ_CP043451.1"/>
</dbReference>
<dbReference type="Proteomes" id="UP000663940">
    <property type="component" value="Chromosome"/>
</dbReference>
<feature type="transmembrane region" description="Helical" evidence="1">
    <location>
        <begin position="71"/>
        <end position="94"/>
    </location>
</feature>
<dbReference type="AlphaFoldDB" id="A0AAE6MHX1"/>
<evidence type="ECO:0000256" key="1">
    <source>
        <dbReference type="SAM" id="Phobius"/>
    </source>
</evidence>
<dbReference type="EMBL" id="CP043451">
    <property type="protein sequence ID" value="QEM04041.1"/>
    <property type="molecule type" value="Genomic_DNA"/>
</dbReference>
<protein>
    <submittedName>
        <fullName evidence="2">Uncharacterized protein</fullName>
    </submittedName>
</protein>
<organism evidence="2 4">
    <name type="scientific">Mucilaginibacter rubeus</name>
    <dbReference type="NCBI Taxonomy" id="2027860"/>
    <lineage>
        <taxon>Bacteria</taxon>
        <taxon>Pseudomonadati</taxon>
        <taxon>Bacteroidota</taxon>
        <taxon>Sphingobacteriia</taxon>
        <taxon>Sphingobacteriales</taxon>
        <taxon>Sphingobacteriaceae</taxon>
        <taxon>Mucilaginibacter</taxon>
    </lineage>
</organism>
<evidence type="ECO:0000313" key="2">
    <source>
        <dbReference type="EMBL" id="QEM04041.1"/>
    </source>
</evidence>
<name>A0AAE6MHX1_9SPHI</name>
<keyword evidence="5" id="KW-1185">Reference proteome</keyword>
<accession>A0AAE6MHX1</accession>
<feature type="transmembrane region" description="Helical" evidence="1">
    <location>
        <begin position="167"/>
        <end position="190"/>
    </location>
</feature>
<proteinExistence type="predicted"/>
<dbReference type="EMBL" id="CP071880">
    <property type="protein sequence ID" value="QTE53481.1"/>
    <property type="molecule type" value="Genomic_DNA"/>
</dbReference>
<gene>
    <name evidence="2" type="ORF">DIU31_011175</name>
    <name evidence="3" type="ORF">J3L21_16445</name>
</gene>
<evidence type="ECO:0000313" key="5">
    <source>
        <dbReference type="Proteomes" id="UP000663940"/>
    </source>
</evidence>
<reference evidence="2 4" key="1">
    <citation type="submission" date="2019-08" db="EMBL/GenBank/DDBJ databases">
        <title>Comparative genome analysis confer to the adaptation heavy metal polluted environment.</title>
        <authorList>
            <person name="Li Y."/>
        </authorList>
    </citation>
    <scope>NUCLEOTIDE SEQUENCE [LARGE SCALE GENOMIC DNA]</scope>
    <source>
        <strain evidence="2 4">P2</strain>
    </source>
</reference>